<dbReference type="Pfam" id="PF01593">
    <property type="entry name" value="Amino_oxidase"/>
    <property type="match status" value="1"/>
</dbReference>
<dbReference type="Gene3D" id="3.50.50.60">
    <property type="entry name" value="FAD/NAD(P)-binding domain"/>
    <property type="match status" value="1"/>
</dbReference>
<feature type="domain" description="Amine oxidase" evidence="5">
    <location>
        <begin position="15"/>
        <end position="358"/>
    </location>
</feature>
<evidence type="ECO:0000259" key="5">
    <source>
        <dbReference type="Pfam" id="PF01593"/>
    </source>
</evidence>
<dbReference type="InterPro" id="IPR002937">
    <property type="entry name" value="Amino_oxidase"/>
</dbReference>
<reference evidence="7" key="1">
    <citation type="journal article" date="2019" name="Int. J. Syst. Evol. Microbiol.">
        <title>The Global Catalogue of Microorganisms (GCM) 10K type strain sequencing project: providing services to taxonomists for standard genome sequencing and annotation.</title>
        <authorList>
            <consortium name="The Broad Institute Genomics Platform"/>
            <consortium name="The Broad Institute Genome Sequencing Center for Infectious Disease"/>
            <person name="Wu L."/>
            <person name="Ma J."/>
        </authorList>
    </citation>
    <scope>NUCLEOTIDE SEQUENCE [LARGE SCALE GENOMIC DNA]</scope>
    <source>
        <strain evidence="7">JCM 11483</strain>
    </source>
</reference>
<dbReference type="RefSeq" id="WP_344718858.1">
    <property type="nucleotide sequence ID" value="NZ_BAAAYG010000003.1"/>
</dbReference>
<dbReference type="PANTHER" id="PTHR10668">
    <property type="entry name" value="PHYTOENE DEHYDROGENASE"/>
    <property type="match status" value="1"/>
</dbReference>
<dbReference type="PROSITE" id="PS51257">
    <property type="entry name" value="PROKAR_LIPOPROTEIN"/>
    <property type="match status" value="1"/>
</dbReference>
<evidence type="ECO:0000313" key="6">
    <source>
        <dbReference type="EMBL" id="GAA3282732.1"/>
    </source>
</evidence>
<dbReference type="EMBL" id="BAAAYG010000003">
    <property type="protein sequence ID" value="GAA3282732.1"/>
    <property type="molecule type" value="Genomic_DNA"/>
</dbReference>
<gene>
    <name evidence="6" type="ORF">GCM10020260_10280</name>
</gene>
<evidence type="ECO:0000256" key="1">
    <source>
        <dbReference type="ARBA" id="ARBA00037217"/>
    </source>
</evidence>
<evidence type="ECO:0000256" key="3">
    <source>
        <dbReference type="ARBA" id="ARBA00040298"/>
    </source>
</evidence>
<dbReference type="PRINTS" id="PR00419">
    <property type="entry name" value="ADXRDTASE"/>
</dbReference>
<feature type="compositionally biased region" description="Low complexity" evidence="4">
    <location>
        <begin position="268"/>
        <end position="279"/>
    </location>
</feature>
<evidence type="ECO:0000256" key="2">
    <source>
        <dbReference type="ARBA" id="ARBA00038825"/>
    </source>
</evidence>
<comment type="subunit">
    <text evidence="2">Interacts with COX5B; this interaction may contribute to localize PYROXD2 to the inner face of the inner mitochondrial membrane.</text>
</comment>
<comment type="caution">
    <text evidence="6">The sequence shown here is derived from an EMBL/GenBank/DDBJ whole genome shotgun (WGS) entry which is preliminary data.</text>
</comment>
<organism evidence="6 7">
    <name type="scientific">Nesterenkonia halobia</name>
    <dbReference type="NCBI Taxonomy" id="37922"/>
    <lineage>
        <taxon>Bacteria</taxon>
        <taxon>Bacillati</taxon>
        <taxon>Actinomycetota</taxon>
        <taxon>Actinomycetes</taxon>
        <taxon>Micrococcales</taxon>
        <taxon>Micrococcaceae</taxon>
        <taxon>Nesterenkonia</taxon>
    </lineage>
</organism>
<name>A0ABP6RE12_9MICC</name>
<dbReference type="Proteomes" id="UP001501736">
    <property type="component" value="Unassembled WGS sequence"/>
</dbReference>
<evidence type="ECO:0000313" key="7">
    <source>
        <dbReference type="Proteomes" id="UP001501736"/>
    </source>
</evidence>
<comment type="function">
    <text evidence="1">Probable oxidoreductase that may play a role as regulator of mitochondrial function.</text>
</comment>
<keyword evidence="7" id="KW-1185">Reference proteome</keyword>
<proteinExistence type="predicted"/>
<accession>A0ABP6RE12</accession>
<evidence type="ECO:0000256" key="4">
    <source>
        <dbReference type="SAM" id="MobiDB-lite"/>
    </source>
</evidence>
<dbReference type="SUPFAM" id="SSF51905">
    <property type="entry name" value="FAD/NAD(P)-binding domain"/>
    <property type="match status" value="1"/>
</dbReference>
<protein>
    <recommendedName>
        <fullName evidence="3">Pyridine nucleotide-disulfide oxidoreductase domain-containing protein 2</fullName>
    </recommendedName>
</protein>
<feature type="region of interest" description="Disordered" evidence="4">
    <location>
        <begin position="264"/>
        <end position="299"/>
    </location>
</feature>
<sequence length="530" mass="53902">MTQRSAAVVGSGPNGLTAACVLARAGWEVTVHEAAAVPGGAVRSQRLLADDVVSDLGASVHPIGAASPAFAALDLASHGLEWDHAPIPAAHALDDEHPTLLHDSLERTAAALGEDAGIWRLLMGGPTRRWEAIADSAFGPPFATLEEICAQLRDDDPHGTARLAAMASLGARGAWPASAVLRLFRTARAKALFAGLAAHSTAPFHQPLTGAFGVLFGAAAHSTGWPVARGGSQAIVDALLAELAGHGGRVEADMRVTGVSEVSAGSLPGASSTPTTATTIGGGGPRPRRVEGVDSAGRARSGQPVDVVLLDLDTRQLLDLEGLALPAARRRALRRFTHGPGIVKIDLLLDGAIPWKHPELGRASTVHLGGSGAQIAGSEAAASRGVLASRPYVLLAQPSAADATRAPAGQSVAWAYAHVPHGLSGRGVERAAAAIRAEIESQAPGFGARVLAEQVWSPQDLESMDANLVGGSISGGVPTPAQFLARPTTGAPYTTGVDGVYLCSASTPPGGGAHGMNGWHAAHAALQRHG</sequence>
<dbReference type="PANTHER" id="PTHR10668:SF105">
    <property type="entry name" value="DEHYDROGENASE-RELATED"/>
    <property type="match status" value="1"/>
</dbReference>
<dbReference type="InterPro" id="IPR036188">
    <property type="entry name" value="FAD/NAD-bd_sf"/>
</dbReference>